<dbReference type="EMBL" id="JARBHB010000011">
    <property type="protein sequence ID" value="KAJ8872498.1"/>
    <property type="molecule type" value="Genomic_DNA"/>
</dbReference>
<dbReference type="PANTHER" id="PTHR47326">
    <property type="entry name" value="TRANSPOSABLE ELEMENT TC3 TRANSPOSASE-LIKE PROTEIN"/>
    <property type="match status" value="1"/>
</dbReference>
<dbReference type="Gene3D" id="3.30.420.10">
    <property type="entry name" value="Ribonuclease H-like superfamily/Ribonuclease H"/>
    <property type="match status" value="1"/>
</dbReference>
<evidence type="ECO:0008006" key="3">
    <source>
        <dbReference type="Google" id="ProtNLM"/>
    </source>
</evidence>
<name>A0ABQ9GKG5_9NEOP</name>
<dbReference type="PANTHER" id="PTHR47326:SF1">
    <property type="entry name" value="HTH PSQ-TYPE DOMAIN-CONTAINING PROTEIN"/>
    <property type="match status" value="1"/>
</dbReference>
<dbReference type="Proteomes" id="UP001159363">
    <property type="component" value="Chromosome 10"/>
</dbReference>
<keyword evidence="2" id="KW-1185">Reference proteome</keyword>
<evidence type="ECO:0000313" key="2">
    <source>
        <dbReference type="Proteomes" id="UP001159363"/>
    </source>
</evidence>
<sequence>MDHSCLWSKTVRGTSYLDMLKFFLEPQLESDVLNTVVFQHDRAPPHFALIFRDYLNRTFPGWWIGHLTFMWCYIKSHVYRVKITSLHQLRERIMEAVNSITPDQLQSVQCNGRT</sequence>
<comment type="caution">
    <text evidence="1">The sequence shown here is derived from an EMBL/GenBank/DDBJ whole genome shotgun (WGS) entry which is preliminary data.</text>
</comment>
<dbReference type="InterPro" id="IPR036397">
    <property type="entry name" value="RNaseH_sf"/>
</dbReference>
<protein>
    <recommendedName>
        <fullName evidence="3">Transposase</fullName>
    </recommendedName>
</protein>
<organism evidence="1 2">
    <name type="scientific">Dryococelus australis</name>
    <dbReference type="NCBI Taxonomy" id="614101"/>
    <lineage>
        <taxon>Eukaryota</taxon>
        <taxon>Metazoa</taxon>
        <taxon>Ecdysozoa</taxon>
        <taxon>Arthropoda</taxon>
        <taxon>Hexapoda</taxon>
        <taxon>Insecta</taxon>
        <taxon>Pterygota</taxon>
        <taxon>Neoptera</taxon>
        <taxon>Polyneoptera</taxon>
        <taxon>Phasmatodea</taxon>
        <taxon>Verophasmatodea</taxon>
        <taxon>Anareolatae</taxon>
        <taxon>Phasmatidae</taxon>
        <taxon>Eurycanthinae</taxon>
        <taxon>Dryococelus</taxon>
    </lineage>
</organism>
<reference evidence="1 2" key="1">
    <citation type="submission" date="2023-02" db="EMBL/GenBank/DDBJ databases">
        <title>LHISI_Scaffold_Assembly.</title>
        <authorList>
            <person name="Stuart O.P."/>
            <person name="Cleave R."/>
            <person name="Magrath M.J.L."/>
            <person name="Mikheyev A.S."/>
        </authorList>
    </citation>
    <scope>NUCLEOTIDE SEQUENCE [LARGE SCALE GENOMIC DNA]</scope>
    <source>
        <strain evidence="1">Daus_M_001</strain>
        <tissue evidence="1">Leg muscle</tissue>
    </source>
</reference>
<evidence type="ECO:0000313" key="1">
    <source>
        <dbReference type="EMBL" id="KAJ8872498.1"/>
    </source>
</evidence>
<feature type="non-terminal residue" evidence="1">
    <location>
        <position position="114"/>
    </location>
</feature>
<proteinExistence type="predicted"/>
<gene>
    <name evidence="1" type="ORF">PR048_026104</name>
</gene>
<accession>A0ABQ9GKG5</accession>